<protein>
    <submittedName>
        <fullName evidence="1">Uncharacterized protein</fullName>
    </submittedName>
</protein>
<dbReference type="EMBL" id="JAAMPI010001416">
    <property type="protein sequence ID" value="KAF4625301.1"/>
    <property type="molecule type" value="Genomic_DNA"/>
</dbReference>
<accession>A0A8H4VWL5</accession>
<name>A0A8H4VWL5_9HELO</name>
<organism evidence="1 2">
    <name type="scientific">Cudoniella acicularis</name>
    <dbReference type="NCBI Taxonomy" id="354080"/>
    <lineage>
        <taxon>Eukaryota</taxon>
        <taxon>Fungi</taxon>
        <taxon>Dikarya</taxon>
        <taxon>Ascomycota</taxon>
        <taxon>Pezizomycotina</taxon>
        <taxon>Leotiomycetes</taxon>
        <taxon>Helotiales</taxon>
        <taxon>Tricladiaceae</taxon>
        <taxon>Cudoniella</taxon>
    </lineage>
</organism>
<evidence type="ECO:0000313" key="2">
    <source>
        <dbReference type="Proteomes" id="UP000566819"/>
    </source>
</evidence>
<proteinExistence type="predicted"/>
<comment type="caution">
    <text evidence="1">The sequence shown here is derived from an EMBL/GenBank/DDBJ whole genome shotgun (WGS) entry which is preliminary data.</text>
</comment>
<keyword evidence="2" id="KW-1185">Reference proteome</keyword>
<dbReference type="Proteomes" id="UP000566819">
    <property type="component" value="Unassembled WGS sequence"/>
</dbReference>
<dbReference type="AlphaFoldDB" id="A0A8H4VWL5"/>
<evidence type="ECO:0000313" key="1">
    <source>
        <dbReference type="EMBL" id="KAF4625301.1"/>
    </source>
</evidence>
<reference evidence="1 2" key="1">
    <citation type="submission" date="2020-03" db="EMBL/GenBank/DDBJ databases">
        <title>Draft Genome Sequence of Cudoniella acicularis.</title>
        <authorList>
            <person name="Buettner E."/>
            <person name="Kellner H."/>
        </authorList>
    </citation>
    <scope>NUCLEOTIDE SEQUENCE [LARGE SCALE GENOMIC DNA]</scope>
    <source>
        <strain evidence="1 2">DSM 108380</strain>
    </source>
</reference>
<gene>
    <name evidence="1" type="ORF">G7Y89_g12868</name>
</gene>
<sequence length="101" mass="11622">MNTIGLFDDLAGNIIITDDNGDVTGNQTFFLCYDCDGFHNIFPSIEYRMLFQDTLTYTQRHTLAIKTMFGVAAQMMYYRRSVWFDTFSESQKTSSDATRAI</sequence>